<dbReference type="Proteomes" id="UP000078555">
    <property type="component" value="Unassembled WGS sequence"/>
</dbReference>
<name>A0A1A8YU86_PLAOA</name>
<organism evidence="2 3">
    <name type="scientific">Plasmodium ovale wallikeri</name>
    <dbReference type="NCBI Taxonomy" id="864142"/>
    <lineage>
        <taxon>Eukaryota</taxon>
        <taxon>Sar</taxon>
        <taxon>Alveolata</taxon>
        <taxon>Apicomplexa</taxon>
        <taxon>Aconoidasida</taxon>
        <taxon>Haemosporida</taxon>
        <taxon>Plasmodiidae</taxon>
        <taxon>Plasmodium</taxon>
        <taxon>Plasmodium (Plasmodium)</taxon>
    </lineage>
</organism>
<dbReference type="EMBL" id="FLRE01000095">
    <property type="protein sequence ID" value="SBT35200.1"/>
    <property type="molecule type" value="Genomic_DNA"/>
</dbReference>
<sequence>MGTLISFSPVCIPTKNISYYNKRQREHIEYYKKLEIKERQQMYQEQIQEGQMILGQMDAEETKVGEQS</sequence>
<evidence type="ECO:0000313" key="2">
    <source>
        <dbReference type="EMBL" id="SBT35200.1"/>
    </source>
</evidence>
<evidence type="ECO:0000313" key="1">
    <source>
        <dbReference type="EMBL" id="SBT34773.1"/>
    </source>
</evidence>
<dbReference type="Proteomes" id="UP000078550">
    <property type="component" value="Unassembled WGS sequence"/>
</dbReference>
<dbReference type="AlphaFoldDB" id="A0A1A8YU86"/>
<proteinExistence type="predicted"/>
<protein>
    <submittedName>
        <fullName evidence="2">Uncharacterized protein</fullName>
    </submittedName>
</protein>
<gene>
    <name evidence="1" type="ORF">POVWA1_023890</name>
    <name evidence="2" type="ORF">POVWA2_023780</name>
</gene>
<keyword evidence="4" id="KW-1185">Reference proteome</keyword>
<accession>A0A1A8YU86</accession>
<reference evidence="3 4" key="2">
    <citation type="submission" date="2016-05" db="EMBL/GenBank/DDBJ databases">
        <authorList>
            <person name="Naeem Raeece"/>
        </authorList>
    </citation>
    <scope>NUCLEOTIDE SEQUENCE [LARGE SCALE GENOMIC DNA]</scope>
</reference>
<evidence type="ECO:0000313" key="4">
    <source>
        <dbReference type="Proteomes" id="UP000078555"/>
    </source>
</evidence>
<reference evidence="2" key="1">
    <citation type="submission" date="2016-05" db="EMBL/GenBank/DDBJ databases">
        <authorList>
            <person name="Lavstsen T."/>
            <person name="Jespersen J.S."/>
        </authorList>
    </citation>
    <scope>NUCLEOTIDE SEQUENCE [LARGE SCALE GENOMIC DNA]</scope>
</reference>
<dbReference type="EMBL" id="FLRD01000074">
    <property type="protein sequence ID" value="SBT34773.1"/>
    <property type="molecule type" value="Genomic_DNA"/>
</dbReference>
<evidence type="ECO:0000313" key="3">
    <source>
        <dbReference type="Proteomes" id="UP000078550"/>
    </source>
</evidence>